<gene>
    <name evidence="5" type="ORF">LV83_03985</name>
</gene>
<dbReference type="CDD" id="cd17243">
    <property type="entry name" value="RMtype1_S_AchA6I-TRD2-CR2_like"/>
    <property type="match status" value="1"/>
</dbReference>
<dbReference type="OrthoDB" id="825893at2"/>
<name>A0A327P0A9_9BACT</name>
<feature type="domain" description="Type I restriction modification DNA specificity" evidence="4">
    <location>
        <begin position="220"/>
        <end position="363"/>
    </location>
</feature>
<dbReference type="Pfam" id="PF01420">
    <property type="entry name" value="Methylase_S"/>
    <property type="match status" value="2"/>
</dbReference>
<dbReference type="SUPFAM" id="SSF116734">
    <property type="entry name" value="DNA methylase specificity domain"/>
    <property type="match status" value="2"/>
</dbReference>
<keyword evidence="6" id="KW-1185">Reference proteome</keyword>
<feature type="domain" description="Type I restriction modification DNA specificity" evidence="4">
    <location>
        <begin position="9"/>
        <end position="171"/>
    </location>
</feature>
<sequence length="398" mass="46041">MSKAFEYQILGEVCKVINGRAYKQEELLKQGKYRVLRVGNFFSNNSWYYSNLELDEDKYCENGDLLFAWSASFGPKIWKGEKVIYHYHIWKLLPNTNKINKIFLYYYLFQRTNSMIGSTHGSIMLHITKGFMESLPVQIPNLVRQKKIASILSALDDKIELNNRINAELEAMAKLIYEYWFVQFDFPFDFAQGKPDSDGKPYKSSGGKMVWNKELKREIPEGWEVKELGRVLKTYLGGTPSTKIEEYWNGDVPWLNSGEISDFPIISSEKKISKKAIKNSPTSFLEKGSVLLSITRHLRVSILGIDACFNQSVVGIKENEQFKNSYIYFSVLSDIDRLMSLRTGAQQPHINKEIVDCSPFVIPGQEVLTLFYEKVEPIIQRIINMIIRNHTSMDKLKQ</sequence>
<keyword evidence="2" id="KW-0680">Restriction system</keyword>
<comment type="caution">
    <text evidence="5">The sequence shown here is derived from an EMBL/GenBank/DDBJ whole genome shotgun (WGS) entry which is preliminary data.</text>
</comment>
<dbReference type="EMBL" id="QLLK01000017">
    <property type="protein sequence ID" value="RAI84362.1"/>
    <property type="molecule type" value="Genomic_DNA"/>
</dbReference>
<evidence type="ECO:0000256" key="1">
    <source>
        <dbReference type="ARBA" id="ARBA00010923"/>
    </source>
</evidence>
<dbReference type="CDD" id="cd17254">
    <property type="entry name" value="RMtype1_S_FclI-TRD1-CR1_like"/>
    <property type="match status" value="1"/>
</dbReference>
<proteinExistence type="inferred from homology"/>
<organism evidence="5 6">
    <name type="scientific">Algoriphagus yeomjeoni</name>
    <dbReference type="NCBI Taxonomy" id="291403"/>
    <lineage>
        <taxon>Bacteria</taxon>
        <taxon>Pseudomonadati</taxon>
        <taxon>Bacteroidota</taxon>
        <taxon>Cytophagia</taxon>
        <taxon>Cytophagales</taxon>
        <taxon>Cyclobacteriaceae</taxon>
        <taxon>Algoriphagus</taxon>
    </lineage>
</organism>
<evidence type="ECO:0000313" key="5">
    <source>
        <dbReference type="EMBL" id="RAI84362.1"/>
    </source>
</evidence>
<accession>A0A327P0A9</accession>
<dbReference type="PANTHER" id="PTHR30408">
    <property type="entry name" value="TYPE-1 RESTRICTION ENZYME ECOKI SPECIFICITY PROTEIN"/>
    <property type="match status" value="1"/>
</dbReference>
<dbReference type="InterPro" id="IPR052021">
    <property type="entry name" value="Type-I_RS_S_subunit"/>
</dbReference>
<comment type="similarity">
    <text evidence="1">Belongs to the type-I restriction system S methylase family.</text>
</comment>
<dbReference type="Gene3D" id="1.10.287.1120">
    <property type="entry name" value="Bipartite methylase S protein"/>
    <property type="match status" value="1"/>
</dbReference>
<dbReference type="GO" id="GO:0003677">
    <property type="term" value="F:DNA binding"/>
    <property type="evidence" value="ECO:0007669"/>
    <property type="project" value="UniProtKB-KW"/>
</dbReference>
<dbReference type="InterPro" id="IPR044946">
    <property type="entry name" value="Restrct_endonuc_typeI_TRD_sf"/>
</dbReference>
<evidence type="ECO:0000259" key="4">
    <source>
        <dbReference type="Pfam" id="PF01420"/>
    </source>
</evidence>
<dbReference type="RefSeq" id="WP_111613292.1">
    <property type="nucleotide sequence ID" value="NZ_QLLK01000017.1"/>
</dbReference>
<dbReference type="InterPro" id="IPR000055">
    <property type="entry name" value="Restrct_endonuc_typeI_TRD"/>
</dbReference>
<evidence type="ECO:0000256" key="2">
    <source>
        <dbReference type="ARBA" id="ARBA00022747"/>
    </source>
</evidence>
<dbReference type="Gene3D" id="3.90.220.20">
    <property type="entry name" value="DNA methylase specificity domains"/>
    <property type="match status" value="2"/>
</dbReference>
<dbReference type="AlphaFoldDB" id="A0A327P0A9"/>
<dbReference type="GO" id="GO:0009307">
    <property type="term" value="P:DNA restriction-modification system"/>
    <property type="evidence" value="ECO:0007669"/>
    <property type="project" value="UniProtKB-KW"/>
</dbReference>
<evidence type="ECO:0000256" key="3">
    <source>
        <dbReference type="ARBA" id="ARBA00023125"/>
    </source>
</evidence>
<dbReference type="PANTHER" id="PTHR30408:SF12">
    <property type="entry name" value="TYPE I RESTRICTION ENZYME MJAVIII SPECIFICITY SUBUNIT"/>
    <property type="match status" value="1"/>
</dbReference>
<dbReference type="Proteomes" id="UP000249610">
    <property type="component" value="Unassembled WGS sequence"/>
</dbReference>
<reference evidence="5 6" key="1">
    <citation type="submission" date="2018-06" db="EMBL/GenBank/DDBJ databases">
        <title>Genomic Encyclopedia of Archaeal and Bacterial Type Strains, Phase II (KMG-II): from individual species to whole genera.</title>
        <authorList>
            <person name="Goeker M."/>
        </authorList>
    </citation>
    <scope>NUCLEOTIDE SEQUENCE [LARGE SCALE GENOMIC DNA]</scope>
    <source>
        <strain evidence="5 6">DSM 23446</strain>
    </source>
</reference>
<evidence type="ECO:0000313" key="6">
    <source>
        <dbReference type="Proteomes" id="UP000249610"/>
    </source>
</evidence>
<protein>
    <submittedName>
        <fullName evidence="5">Type I restriction enzyme S subunit</fullName>
    </submittedName>
</protein>
<keyword evidence="3" id="KW-0238">DNA-binding</keyword>